<dbReference type="Proteomes" id="UP000549394">
    <property type="component" value="Unassembled WGS sequence"/>
</dbReference>
<dbReference type="AlphaFoldDB" id="A0A7I8VBB0"/>
<evidence type="ECO:0000313" key="1">
    <source>
        <dbReference type="EMBL" id="CAD5111818.1"/>
    </source>
</evidence>
<evidence type="ECO:0000313" key="2">
    <source>
        <dbReference type="Proteomes" id="UP000549394"/>
    </source>
</evidence>
<sequence length="142" mass="16463">MSEKIEMKKKGYKEPAFDSKDIGDCIQVRVIVPNYRYDSRTCCKLKGTKCPNAISRLTFPNERSFKLTIDPYEESSSPLDSRYQLEILKLFDFIVPDPDLIDKEQDGVIILRLKKLNGHLCWKDSLKDGLETEDPELMTELK</sequence>
<proteinExistence type="predicted"/>
<dbReference type="EMBL" id="CAJFCJ010000002">
    <property type="protein sequence ID" value="CAD5111818.1"/>
    <property type="molecule type" value="Genomic_DNA"/>
</dbReference>
<keyword evidence="2" id="KW-1185">Reference proteome</keyword>
<comment type="caution">
    <text evidence="1">The sequence shown here is derived from an EMBL/GenBank/DDBJ whole genome shotgun (WGS) entry which is preliminary data.</text>
</comment>
<protein>
    <submittedName>
        <fullName evidence="1">DgyrCDS1088</fullName>
    </submittedName>
</protein>
<name>A0A7I8VBB0_9ANNE</name>
<gene>
    <name evidence="1" type="ORF">DGYR_LOCUS1049</name>
</gene>
<reference evidence="1 2" key="1">
    <citation type="submission" date="2020-08" db="EMBL/GenBank/DDBJ databases">
        <authorList>
            <person name="Hejnol A."/>
        </authorList>
    </citation>
    <scope>NUCLEOTIDE SEQUENCE [LARGE SCALE GENOMIC DNA]</scope>
</reference>
<accession>A0A7I8VBB0</accession>
<organism evidence="1 2">
    <name type="scientific">Dimorphilus gyrociliatus</name>
    <dbReference type="NCBI Taxonomy" id="2664684"/>
    <lineage>
        <taxon>Eukaryota</taxon>
        <taxon>Metazoa</taxon>
        <taxon>Spiralia</taxon>
        <taxon>Lophotrochozoa</taxon>
        <taxon>Annelida</taxon>
        <taxon>Polychaeta</taxon>
        <taxon>Polychaeta incertae sedis</taxon>
        <taxon>Dinophilidae</taxon>
        <taxon>Dimorphilus</taxon>
    </lineage>
</organism>